<dbReference type="EMBL" id="ACJW02000003">
    <property type="protein sequence ID" value="EEP68069.1"/>
    <property type="molecule type" value="Genomic_DNA"/>
</dbReference>
<proteinExistence type="predicted"/>
<dbReference type="AlphaFoldDB" id="C4GJU7"/>
<evidence type="ECO:0000256" key="1">
    <source>
        <dbReference type="SAM" id="MobiDB-lite"/>
    </source>
</evidence>
<accession>C4GJU7</accession>
<dbReference type="RefSeq" id="WP_003797449.1">
    <property type="nucleotide sequence ID" value="NZ_GG665872.1"/>
</dbReference>
<dbReference type="Proteomes" id="UP000003009">
    <property type="component" value="Unassembled WGS sequence"/>
</dbReference>
<reference evidence="2" key="1">
    <citation type="submission" date="2009-04" db="EMBL/GenBank/DDBJ databases">
        <authorList>
            <person name="Weinstock G."/>
            <person name="Sodergren E."/>
            <person name="Clifton S."/>
            <person name="Fulton L."/>
            <person name="Fulton B."/>
            <person name="Courtney L."/>
            <person name="Fronick C."/>
            <person name="Harrison M."/>
            <person name="Strong C."/>
            <person name="Farmer C."/>
            <person name="Delahaunty K."/>
            <person name="Markovic C."/>
            <person name="Hall O."/>
            <person name="Minx P."/>
            <person name="Tomlinson C."/>
            <person name="Mitreva M."/>
            <person name="Nelson J."/>
            <person name="Hou S."/>
            <person name="Wollam A."/>
            <person name="Pepin K.H."/>
            <person name="Johnson M."/>
            <person name="Bhonagiri V."/>
            <person name="Nash W.E."/>
            <person name="Warren W."/>
            <person name="Chinwalla A."/>
            <person name="Mardis E.R."/>
            <person name="Wilson R.K."/>
        </authorList>
    </citation>
    <scope>NUCLEOTIDE SEQUENCE [LARGE SCALE GENOMIC DNA]</scope>
    <source>
        <strain evidence="2">ATCC 51147</strain>
    </source>
</reference>
<dbReference type="HOGENOM" id="CLU_2058232_0_0_4"/>
<dbReference type="OrthoDB" id="8080957at2"/>
<feature type="region of interest" description="Disordered" evidence="1">
    <location>
        <begin position="83"/>
        <end position="108"/>
    </location>
</feature>
<comment type="caution">
    <text evidence="2">The sequence shown here is derived from an EMBL/GenBank/DDBJ whole genome shotgun (WGS) entry which is preliminary data.</text>
</comment>
<gene>
    <name evidence="2" type="ORF">GCWU000324_02320</name>
</gene>
<keyword evidence="3" id="KW-1185">Reference proteome</keyword>
<sequence>MNTEPIECTIWRTMKILGAFSKAELHAYVAMTHKVGRVKIGSYVNTLLRHSLLCKAGDGRFCLAVNAPAAAPIYRQLGRVKRTAAKTTKPTKPKQAKIAPPEKGKSADFMISGWHTQGV</sequence>
<evidence type="ECO:0000313" key="2">
    <source>
        <dbReference type="EMBL" id="EEP68069.1"/>
    </source>
</evidence>
<feature type="compositionally biased region" description="Basic residues" evidence="1">
    <location>
        <begin position="83"/>
        <end position="95"/>
    </location>
</feature>
<evidence type="ECO:0000313" key="3">
    <source>
        <dbReference type="Proteomes" id="UP000003009"/>
    </source>
</evidence>
<protein>
    <submittedName>
        <fullName evidence="2">Uncharacterized protein</fullName>
    </submittedName>
</protein>
<dbReference type="STRING" id="629741.GCWU000324_02320"/>
<name>C4GJU7_9NEIS</name>
<organism evidence="2 3">
    <name type="scientific">Kingella oralis ATCC 51147</name>
    <dbReference type="NCBI Taxonomy" id="629741"/>
    <lineage>
        <taxon>Bacteria</taxon>
        <taxon>Pseudomonadati</taxon>
        <taxon>Pseudomonadota</taxon>
        <taxon>Betaproteobacteria</taxon>
        <taxon>Neisseriales</taxon>
        <taxon>Neisseriaceae</taxon>
        <taxon>Kingella</taxon>
    </lineage>
</organism>
<dbReference type="GeneID" id="84905775"/>